<dbReference type="EMBL" id="ML145161">
    <property type="protein sequence ID" value="TBU55903.1"/>
    <property type="molecule type" value="Genomic_DNA"/>
</dbReference>
<dbReference type="Proteomes" id="UP000292082">
    <property type="component" value="Unassembled WGS sequence"/>
</dbReference>
<name>A0A4Q9NBH3_9APHY</name>
<accession>A0A4Q9NBH3</accession>
<evidence type="ECO:0000313" key="1">
    <source>
        <dbReference type="EMBL" id="TBU55903.1"/>
    </source>
</evidence>
<protein>
    <submittedName>
        <fullName evidence="1">Uncharacterized protein</fullName>
    </submittedName>
</protein>
<sequence length="388" mass="42436">MSATATTTAGLSAASAKRLRTELTTLAEHRVFPVVVETALFAIFTIIILTSTYILFKRGIRKSRPNMLMLSATLAMYAISTLDWAIDIRLLWNDLHTLTLTGLPVSHPPFGVSDPALLVLQGITSVICIILGDAVVCWRVSVVWGSDRRVVAGALFWVLGSIGVFTAWSAMFVGFYYDHLPAPVEVLVDHSTIVNALAFSWSAATNVWATAMVAYKAWLQRRDLRRHLGSTGLAVHDVLMLLVDLGIIYTVFMLLNVIVLAPSLNGGKFFSYVTLFMQQITGMYPTALIVLVALQKSHLDHQFTYPPTTHDRSSEIESLPFTVKAHHPKDAEFGDTTDTYASASTGYGYERDAGTTARVMALHAPTDTSEPIWEIGKDSSAEGVALAK</sequence>
<organism evidence="1 2">
    <name type="scientific">Dichomitus squalens</name>
    <dbReference type="NCBI Taxonomy" id="114155"/>
    <lineage>
        <taxon>Eukaryota</taxon>
        <taxon>Fungi</taxon>
        <taxon>Dikarya</taxon>
        <taxon>Basidiomycota</taxon>
        <taxon>Agaricomycotina</taxon>
        <taxon>Agaricomycetes</taxon>
        <taxon>Polyporales</taxon>
        <taxon>Polyporaceae</taxon>
        <taxon>Dichomitus</taxon>
    </lineage>
</organism>
<dbReference type="AlphaFoldDB" id="A0A4Q9NBH3"/>
<keyword evidence="2" id="KW-1185">Reference proteome</keyword>
<gene>
    <name evidence="1" type="ORF">BD310DRAFT_932750</name>
</gene>
<evidence type="ECO:0000313" key="2">
    <source>
        <dbReference type="Proteomes" id="UP000292082"/>
    </source>
</evidence>
<proteinExistence type="predicted"/>
<reference evidence="1 2" key="1">
    <citation type="submission" date="2019-01" db="EMBL/GenBank/DDBJ databases">
        <title>Draft genome sequences of three monokaryotic isolates of the white-rot basidiomycete fungus Dichomitus squalens.</title>
        <authorList>
            <consortium name="DOE Joint Genome Institute"/>
            <person name="Lopez S.C."/>
            <person name="Andreopoulos B."/>
            <person name="Pangilinan J."/>
            <person name="Lipzen A."/>
            <person name="Riley R."/>
            <person name="Ahrendt S."/>
            <person name="Ng V."/>
            <person name="Barry K."/>
            <person name="Daum C."/>
            <person name="Grigoriev I.V."/>
            <person name="Hilden K.S."/>
            <person name="Makela M.R."/>
            <person name="de Vries R.P."/>
        </authorList>
    </citation>
    <scope>NUCLEOTIDE SEQUENCE [LARGE SCALE GENOMIC DNA]</scope>
    <source>
        <strain evidence="1 2">CBS 464.89</strain>
    </source>
</reference>